<organism evidence="2">
    <name type="scientific">hydrothermal vent metagenome</name>
    <dbReference type="NCBI Taxonomy" id="652676"/>
    <lineage>
        <taxon>unclassified sequences</taxon>
        <taxon>metagenomes</taxon>
        <taxon>ecological metagenomes</taxon>
    </lineage>
</organism>
<dbReference type="SMART" id="SM00450">
    <property type="entry name" value="RHOD"/>
    <property type="match status" value="1"/>
</dbReference>
<dbReference type="SUPFAM" id="SSF52821">
    <property type="entry name" value="Rhodanese/Cell cycle control phosphatase"/>
    <property type="match status" value="1"/>
</dbReference>
<evidence type="ECO:0000259" key="1">
    <source>
        <dbReference type="PROSITE" id="PS50206"/>
    </source>
</evidence>
<sequence length="152" mass="17388">MENKNEHKKLQKLANERADIYLSKYFKALIDEAEAHVEQICPKDLYILDDKMILIDVREPEEYASGYINAHNNLTIPRGKLEFMAIKKIADVYGEDAHIVTYCLKGPRGSLAAYQLKKMGFTNVRNLKGGILNWLDKGNTIHSYLGEMTLVK</sequence>
<name>A0A1W1ELE5_9ZZZZ</name>
<dbReference type="EMBL" id="FRYL01000045">
    <property type="protein sequence ID" value="SHO81698.1"/>
    <property type="molecule type" value="Genomic_DNA"/>
</dbReference>
<dbReference type="InterPro" id="IPR001763">
    <property type="entry name" value="Rhodanese-like_dom"/>
</dbReference>
<evidence type="ECO:0000313" key="2">
    <source>
        <dbReference type="EMBL" id="SHO81698.1"/>
    </source>
</evidence>
<protein>
    <submittedName>
        <fullName evidence="2">Rhodanese domain protein</fullName>
    </submittedName>
</protein>
<feature type="domain" description="Rhodanese" evidence="1">
    <location>
        <begin position="48"/>
        <end position="143"/>
    </location>
</feature>
<dbReference type="Pfam" id="PF00581">
    <property type="entry name" value="Rhodanese"/>
    <property type="match status" value="1"/>
</dbReference>
<dbReference type="GO" id="GO:0004792">
    <property type="term" value="F:thiosulfate-cyanide sulfurtransferase activity"/>
    <property type="evidence" value="ECO:0007669"/>
    <property type="project" value="TreeGrafter"/>
</dbReference>
<gene>
    <name evidence="2" type="ORF">MNB_SV-15-1244</name>
</gene>
<dbReference type="PANTHER" id="PTHR44086:SF10">
    <property type="entry name" value="THIOSULFATE SULFURTRANSFERASE_RHODANESE-LIKE DOMAIN-CONTAINING PROTEIN 3"/>
    <property type="match status" value="1"/>
</dbReference>
<dbReference type="PROSITE" id="PS50206">
    <property type="entry name" value="RHODANESE_3"/>
    <property type="match status" value="1"/>
</dbReference>
<dbReference type="PANTHER" id="PTHR44086">
    <property type="entry name" value="THIOSULFATE SULFURTRANSFERASE RDL2, MITOCHONDRIAL-RELATED"/>
    <property type="match status" value="1"/>
</dbReference>
<reference evidence="2" key="1">
    <citation type="submission" date="2016-10" db="EMBL/GenBank/DDBJ databases">
        <authorList>
            <person name="de Groot N.N."/>
        </authorList>
    </citation>
    <scope>NUCLEOTIDE SEQUENCE</scope>
</reference>
<proteinExistence type="predicted"/>
<dbReference type="Gene3D" id="3.40.250.10">
    <property type="entry name" value="Rhodanese-like domain"/>
    <property type="match status" value="1"/>
</dbReference>
<dbReference type="InterPro" id="IPR036873">
    <property type="entry name" value="Rhodanese-like_dom_sf"/>
</dbReference>
<accession>A0A1W1ELE5</accession>
<dbReference type="CDD" id="cd00158">
    <property type="entry name" value="RHOD"/>
    <property type="match status" value="1"/>
</dbReference>
<dbReference type="AlphaFoldDB" id="A0A1W1ELE5"/>